<dbReference type="EMBL" id="JAAHFQ010000011">
    <property type="protein sequence ID" value="NER26271.1"/>
    <property type="molecule type" value="Genomic_DNA"/>
</dbReference>
<dbReference type="SUPFAM" id="SSF51430">
    <property type="entry name" value="NAD(P)-linked oxidoreductase"/>
    <property type="match status" value="1"/>
</dbReference>
<sequence>MAIAGIATPAGTLHYRERQGKECVPEHFREVNGLVASSIGVGTYLGKADAQTDALVTAAIVESVNKGINLIDTAINYRHQHGEHSVGQGILQLIESGTASREELIICTKGGFIPNRDRVNWFRQEYIENSSFQLTEADMVAQCHCMHPVYLRDQLERSLVNLGLEAVDIYYIHNPETQLSEVTPEVFYARLKAAFEFLEAAVEAGKISAYGLATWSGFRVKPTEKSHLDLARIKAIAQSVASGDQNHFQFIQLPVNIAMLEALVLPTQNFEGQLIPAIEAAQRLGLTPIASAAIAQAKVLEKIPTQITSNLDSFLETNGQLALQFTRSAPGLLNALVGMKTPKYVTENLELTRIKPMTETNFQLLKSKLLALNFD</sequence>
<evidence type="ECO:0000313" key="2">
    <source>
        <dbReference type="EMBL" id="NER26271.1"/>
    </source>
</evidence>
<dbReference type="Gene3D" id="3.20.20.100">
    <property type="entry name" value="NADP-dependent oxidoreductase domain"/>
    <property type="match status" value="1"/>
</dbReference>
<comment type="caution">
    <text evidence="2">The sequence shown here is derived from an EMBL/GenBank/DDBJ whole genome shotgun (WGS) entry which is preliminary data.</text>
</comment>
<dbReference type="InterPro" id="IPR053135">
    <property type="entry name" value="AKR2_Oxidoreductase"/>
</dbReference>
<proteinExistence type="predicted"/>
<accession>A0A6B3N9H7</accession>
<dbReference type="AlphaFoldDB" id="A0A6B3N9H7"/>
<evidence type="ECO:0000259" key="1">
    <source>
        <dbReference type="Pfam" id="PF00248"/>
    </source>
</evidence>
<name>A0A6B3N9H7_9CYAN</name>
<feature type="domain" description="NADP-dependent oxidoreductase" evidence="1">
    <location>
        <begin position="39"/>
        <end position="216"/>
    </location>
</feature>
<dbReference type="CDD" id="cd19099">
    <property type="entry name" value="AKR_unchar"/>
    <property type="match status" value="1"/>
</dbReference>
<gene>
    <name evidence="2" type="ORF">F6J89_01045</name>
</gene>
<dbReference type="Pfam" id="PF00248">
    <property type="entry name" value="Aldo_ket_red"/>
    <property type="match status" value="1"/>
</dbReference>
<protein>
    <submittedName>
        <fullName evidence="2">Aldo/keto reductase</fullName>
    </submittedName>
</protein>
<dbReference type="PANTHER" id="PTHR43312">
    <property type="entry name" value="D-THREO-ALDOSE 1-DEHYDROGENASE"/>
    <property type="match status" value="1"/>
</dbReference>
<reference evidence="2" key="1">
    <citation type="submission" date="2019-11" db="EMBL/GenBank/DDBJ databases">
        <title>Genomic insights into an expanded diversity of filamentous marine cyanobacteria reveals the extraordinary biosynthetic potential of Moorea and Okeania.</title>
        <authorList>
            <person name="Ferreira Leao T."/>
            <person name="Wang M."/>
            <person name="Moss N."/>
            <person name="Da Silva R."/>
            <person name="Sanders J."/>
            <person name="Nurk S."/>
            <person name="Gurevich A."/>
            <person name="Humphrey G."/>
            <person name="Reher R."/>
            <person name="Zhu Q."/>
            <person name="Belda-Ferre P."/>
            <person name="Glukhov E."/>
            <person name="Rex R."/>
            <person name="Dorrestein P.C."/>
            <person name="Knight R."/>
            <person name="Pevzner P."/>
            <person name="Gerwick W.H."/>
            <person name="Gerwick L."/>
        </authorList>
    </citation>
    <scope>NUCLEOTIDE SEQUENCE</scope>
    <source>
        <strain evidence="2">SIO1C4</strain>
    </source>
</reference>
<dbReference type="InterPro" id="IPR036812">
    <property type="entry name" value="NAD(P)_OxRdtase_dom_sf"/>
</dbReference>
<dbReference type="PANTHER" id="PTHR43312:SF1">
    <property type="entry name" value="NADP-DEPENDENT OXIDOREDUCTASE DOMAIN-CONTAINING PROTEIN"/>
    <property type="match status" value="1"/>
</dbReference>
<dbReference type="InterPro" id="IPR023210">
    <property type="entry name" value="NADP_OxRdtase_dom"/>
</dbReference>
<organism evidence="2">
    <name type="scientific">Symploca sp. SIO1C4</name>
    <dbReference type="NCBI Taxonomy" id="2607765"/>
    <lineage>
        <taxon>Bacteria</taxon>
        <taxon>Bacillati</taxon>
        <taxon>Cyanobacteriota</taxon>
        <taxon>Cyanophyceae</taxon>
        <taxon>Coleofasciculales</taxon>
        <taxon>Coleofasciculaceae</taxon>
        <taxon>Symploca</taxon>
    </lineage>
</organism>